<proteinExistence type="predicted"/>
<sequence>MTNSFAGRKIILLCPTFYQYRNIIKSEIENMGGEVYAFDERPQKSSLFKVLLRLGFERLTGLAIDNYYNTIITNLEQEDVTDIFIVNAEAVNVSIINRMRSKFFKAKFTLYMWDSVKNKNKVKNIVDLFDEVYSFDPSDCESDSRFKFEPLFYGHEYANEKANYHEDIEFSFIGSIHSDRVNIVFNVLESIGDGFVYLFSPSKLFTLLKCITGKDRLRYLTNVKYQKMSIQEVSDIFSRSKCVLDINHPNQNGLTMRTFEVLGAGKKLITTNENIKSYDFYNKKQVLIIDRNNVSKSDINAFINSDVHDYVVMDKYRIDNWIKRILA</sequence>
<organism evidence="1">
    <name type="scientific">Vibrio parahaemolyticus</name>
    <dbReference type="NCBI Taxonomy" id="670"/>
    <lineage>
        <taxon>Bacteria</taxon>
        <taxon>Pseudomonadati</taxon>
        <taxon>Pseudomonadota</taxon>
        <taxon>Gammaproteobacteria</taxon>
        <taxon>Vibrionales</taxon>
        <taxon>Vibrionaceae</taxon>
        <taxon>Vibrio</taxon>
    </lineage>
</organism>
<reference evidence="1" key="1">
    <citation type="submission" date="2020-08" db="EMBL/GenBank/DDBJ databases">
        <title>Genetic structure, function and evolution of capsule biosynthesis loci in Vibrio parahaemolyticus.</title>
        <authorList>
            <person name="Li L."/>
            <person name="Bian S."/>
        </authorList>
    </citation>
    <scope>NUCLEOTIDE SEQUENCE</scope>
    <source>
        <strain evidence="1">VP236</strain>
    </source>
</reference>
<evidence type="ECO:0008006" key="2">
    <source>
        <dbReference type="Google" id="ProtNLM"/>
    </source>
</evidence>
<dbReference type="AlphaFoldDB" id="A0A7M1WFU5"/>
<protein>
    <recommendedName>
        <fullName evidence="2">Lipopolysaccharide biosynthesis protein</fullName>
    </recommendedName>
</protein>
<gene>
    <name evidence="1" type="ORF">VP236_00013</name>
</gene>
<dbReference type="RefSeq" id="WP_274020671.1">
    <property type="nucleotide sequence ID" value="NZ_JAQBMQ010000008.1"/>
</dbReference>
<evidence type="ECO:0000313" key="1">
    <source>
        <dbReference type="EMBL" id="QOS25875.1"/>
    </source>
</evidence>
<accession>A0A7M1WFU5</accession>
<name>A0A7M1WFU5_VIBPH</name>
<dbReference type="EMBL" id="MT898307">
    <property type="protein sequence ID" value="QOS25875.1"/>
    <property type="molecule type" value="Genomic_DNA"/>
</dbReference>